<evidence type="ECO:0000256" key="1">
    <source>
        <dbReference type="ARBA" id="ARBA00006499"/>
    </source>
</evidence>
<dbReference type="SUPFAM" id="SSF53474">
    <property type="entry name" value="alpha/beta-Hydrolases"/>
    <property type="match status" value="1"/>
</dbReference>
<keyword evidence="2" id="KW-0378">Hydrolase</keyword>
<dbReference type="GO" id="GO:0016787">
    <property type="term" value="F:hydrolase activity"/>
    <property type="evidence" value="ECO:0007669"/>
    <property type="project" value="UniProtKB-KW"/>
</dbReference>
<dbReference type="Pfam" id="PF02230">
    <property type="entry name" value="Abhydrolase_2"/>
    <property type="match status" value="1"/>
</dbReference>
<dbReference type="EMBL" id="RGET01000148">
    <property type="protein sequence ID" value="NBN88505.1"/>
    <property type="molecule type" value="Genomic_DNA"/>
</dbReference>
<sequence>KELNLDYSKLFLVGFSQGTMMSLHYALTNSNKIAGVVGYSGKIYDPNYLAKNIKSKPAVFLMHGDDDSIVPLEEMMEAKNFLLENKFNLKTKIFKGCGHSIPVEGLSLGLEFININKK</sequence>
<dbReference type="InterPro" id="IPR050565">
    <property type="entry name" value="LYPA1-2/EST-like"/>
</dbReference>
<comment type="caution">
    <text evidence="4">The sequence shown here is derived from an EMBL/GenBank/DDBJ whole genome shotgun (WGS) entry which is preliminary data.</text>
</comment>
<dbReference type="PANTHER" id="PTHR10655:SF17">
    <property type="entry name" value="LYSOPHOSPHOLIPASE-LIKE PROTEIN 1"/>
    <property type="match status" value="1"/>
</dbReference>
<evidence type="ECO:0000313" key="4">
    <source>
        <dbReference type="EMBL" id="NBN88505.1"/>
    </source>
</evidence>
<evidence type="ECO:0000259" key="3">
    <source>
        <dbReference type="Pfam" id="PF02230"/>
    </source>
</evidence>
<evidence type="ECO:0000256" key="2">
    <source>
        <dbReference type="ARBA" id="ARBA00022801"/>
    </source>
</evidence>
<protein>
    <submittedName>
        <fullName evidence="4">Phospholipase</fullName>
    </submittedName>
</protein>
<accession>A0A964UZ84</accession>
<dbReference type="Gene3D" id="3.40.50.1820">
    <property type="entry name" value="alpha/beta hydrolase"/>
    <property type="match status" value="1"/>
</dbReference>
<dbReference type="InterPro" id="IPR029058">
    <property type="entry name" value="AB_hydrolase_fold"/>
</dbReference>
<feature type="non-terminal residue" evidence="4">
    <location>
        <position position="1"/>
    </location>
</feature>
<organism evidence="4 5">
    <name type="scientific">Candidatus Fonsibacter lacus</name>
    <dbReference type="NCBI Taxonomy" id="2576439"/>
    <lineage>
        <taxon>Bacteria</taxon>
        <taxon>Pseudomonadati</taxon>
        <taxon>Pseudomonadota</taxon>
        <taxon>Alphaproteobacteria</taxon>
        <taxon>Candidatus Pelagibacterales</taxon>
        <taxon>Candidatus Pelagibacterales incertae sedis</taxon>
        <taxon>Candidatus Fonsibacter</taxon>
    </lineage>
</organism>
<dbReference type="Proteomes" id="UP000713222">
    <property type="component" value="Unassembled WGS sequence"/>
</dbReference>
<dbReference type="InterPro" id="IPR003140">
    <property type="entry name" value="PLipase/COase/thioEstase"/>
</dbReference>
<proteinExistence type="inferred from homology"/>
<evidence type="ECO:0000313" key="5">
    <source>
        <dbReference type="Proteomes" id="UP000713222"/>
    </source>
</evidence>
<dbReference type="PANTHER" id="PTHR10655">
    <property type="entry name" value="LYSOPHOSPHOLIPASE-RELATED"/>
    <property type="match status" value="1"/>
</dbReference>
<reference evidence="4" key="1">
    <citation type="submission" date="2018-10" db="EMBL/GenBank/DDBJ databases">
        <title>Iterative Subtractive Binning of Freshwater Chronoseries Metagenomes Recovers Nearly Complete Genomes from over Four Hundred Novel Species.</title>
        <authorList>
            <person name="Rodriguez-R L.M."/>
            <person name="Tsementzi D."/>
            <person name="Luo C."/>
            <person name="Konstantinidis K.T."/>
        </authorList>
    </citation>
    <scope>NUCLEOTIDE SEQUENCE</scope>
    <source>
        <strain evidence="4">WB7_6_001</strain>
    </source>
</reference>
<feature type="domain" description="Phospholipase/carboxylesterase/thioesterase" evidence="3">
    <location>
        <begin position="6"/>
        <end position="115"/>
    </location>
</feature>
<gene>
    <name evidence="4" type="ORF">EBV32_05420</name>
</gene>
<dbReference type="AlphaFoldDB" id="A0A964UZ84"/>
<name>A0A964UZ84_9PROT</name>
<comment type="similarity">
    <text evidence="1">Belongs to the AB hydrolase superfamily. AB hydrolase 2 family.</text>
</comment>